<dbReference type="AlphaFoldDB" id="A0A2C5YKW4"/>
<evidence type="ECO:0000256" key="8">
    <source>
        <dbReference type="ARBA" id="ARBA00023136"/>
    </source>
</evidence>
<dbReference type="EMBL" id="NJEU01000835">
    <property type="protein sequence ID" value="PHH70155.1"/>
    <property type="molecule type" value="Genomic_DNA"/>
</dbReference>
<gene>
    <name evidence="10" type="ORF">CDD82_7302</name>
</gene>
<keyword evidence="8 9" id="KW-0472">Membrane</keyword>
<dbReference type="PANTHER" id="PTHR22601">
    <property type="entry name" value="ISP4 LIKE PROTEIN"/>
    <property type="match status" value="1"/>
</dbReference>
<dbReference type="GO" id="GO:0035673">
    <property type="term" value="F:oligopeptide transmembrane transporter activity"/>
    <property type="evidence" value="ECO:0007669"/>
    <property type="project" value="InterPro"/>
</dbReference>
<keyword evidence="4 9" id="KW-0812">Transmembrane</keyword>
<accession>A0A2C5YKW4</accession>
<comment type="similarity">
    <text evidence="2">Belongs to the oligopeptide OPT transporter family.</text>
</comment>
<evidence type="ECO:0000256" key="2">
    <source>
        <dbReference type="ARBA" id="ARBA00008807"/>
    </source>
</evidence>
<name>A0A2C5YKW4_9HYPO</name>
<organism evidence="10 11">
    <name type="scientific">Ophiocordyceps australis</name>
    <dbReference type="NCBI Taxonomy" id="1399860"/>
    <lineage>
        <taxon>Eukaryota</taxon>
        <taxon>Fungi</taxon>
        <taxon>Dikarya</taxon>
        <taxon>Ascomycota</taxon>
        <taxon>Pezizomycotina</taxon>
        <taxon>Sordariomycetes</taxon>
        <taxon>Hypocreomycetidae</taxon>
        <taxon>Hypocreales</taxon>
        <taxon>Ophiocordycipitaceae</taxon>
        <taxon>Ophiocordyceps</taxon>
    </lineage>
</organism>
<keyword evidence="6" id="KW-0653">Protein transport</keyword>
<comment type="caution">
    <text evidence="10">The sequence shown here is derived from an EMBL/GenBank/DDBJ whole genome shotgun (WGS) entry which is preliminary data.</text>
</comment>
<keyword evidence="7 9" id="KW-1133">Transmembrane helix</keyword>
<dbReference type="GO" id="GO:0015031">
    <property type="term" value="P:protein transport"/>
    <property type="evidence" value="ECO:0007669"/>
    <property type="project" value="UniProtKB-KW"/>
</dbReference>
<dbReference type="Pfam" id="PF03169">
    <property type="entry name" value="OPT"/>
    <property type="match status" value="1"/>
</dbReference>
<protein>
    <submittedName>
        <fullName evidence="10">Uncharacterized protein</fullName>
    </submittedName>
</protein>
<keyword evidence="11" id="KW-1185">Reference proteome</keyword>
<dbReference type="InterPro" id="IPR004648">
    <property type="entry name" value="Oligpept_transpt"/>
</dbReference>
<keyword evidence="3" id="KW-0813">Transport</keyword>
<sequence>MRFFCPGPNTFYASSVLWGTIGPIKVFGKDGQYKWLLVGFPAGILLVVIVWALRKTWPDSRALRQVHVVALLAGSLHWAPYSESVSRRHSDFDADWLGFSYAWPAVPIAWLSWIRIRSRYLAFWSRYNFVLSASLSAGVAMSAIVMLFSVQWAGIRVDWWGNTQPFRGCEGKPCLLKNLGPGERFYPWWDGKKVPAP</sequence>
<evidence type="ECO:0000256" key="5">
    <source>
        <dbReference type="ARBA" id="ARBA00022856"/>
    </source>
</evidence>
<keyword evidence="5" id="KW-0571">Peptide transport</keyword>
<evidence type="ECO:0000313" key="10">
    <source>
        <dbReference type="EMBL" id="PHH70155.1"/>
    </source>
</evidence>
<comment type="subcellular location">
    <subcellularLocation>
        <location evidence="1">Membrane</location>
        <topology evidence="1">Multi-pass membrane protein</topology>
    </subcellularLocation>
</comment>
<evidence type="ECO:0000256" key="3">
    <source>
        <dbReference type="ARBA" id="ARBA00022448"/>
    </source>
</evidence>
<evidence type="ECO:0000256" key="6">
    <source>
        <dbReference type="ARBA" id="ARBA00022927"/>
    </source>
</evidence>
<dbReference type="InterPro" id="IPR004813">
    <property type="entry name" value="OPT"/>
</dbReference>
<feature type="transmembrane region" description="Helical" evidence="9">
    <location>
        <begin position="35"/>
        <end position="53"/>
    </location>
</feature>
<proteinExistence type="inferred from homology"/>
<dbReference type="Proteomes" id="UP000224854">
    <property type="component" value="Unassembled WGS sequence"/>
</dbReference>
<evidence type="ECO:0000256" key="9">
    <source>
        <dbReference type="SAM" id="Phobius"/>
    </source>
</evidence>
<feature type="transmembrane region" description="Helical" evidence="9">
    <location>
        <begin position="128"/>
        <end position="150"/>
    </location>
</feature>
<evidence type="ECO:0000256" key="4">
    <source>
        <dbReference type="ARBA" id="ARBA00022692"/>
    </source>
</evidence>
<evidence type="ECO:0000256" key="1">
    <source>
        <dbReference type="ARBA" id="ARBA00004141"/>
    </source>
</evidence>
<evidence type="ECO:0000313" key="11">
    <source>
        <dbReference type="Proteomes" id="UP000224854"/>
    </source>
</evidence>
<reference evidence="10 11" key="1">
    <citation type="submission" date="2017-06" db="EMBL/GenBank/DDBJ databases">
        <title>Ant-infecting Ophiocordyceps genomes reveal a high diversity of potential behavioral manipulation genes and a possible major role for enterotoxins.</title>
        <authorList>
            <person name="De Bekker C."/>
            <person name="Evans H.C."/>
            <person name="Brachmann A."/>
            <person name="Hughes D.P."/>
        </authorList>
    </citation>
    <scope>NUCLEOTIDE SEQUENCE [LARGE SCALE GENOMIC DNA]</scope>
    <source>
        <strain evidence="10 11">1348a</strain>
    </source>
</reference>
<dbReference type="OrthoDB" id="9986677at2759"/>
<evidence type="ECO:0000256" key="7">
    <source>
        <dbReference type="ARBA" id="ARBA00022989"/>
    </source>
</evidence>
<dbReference type="GO" id="GO:0016020">
    <property type="term" value="C:membrane"/>
    <property type="evidence" value="ECO:0007669"/>
    <property type="project" value="UniProtKB-SubCell"/>
</dbReference>
<feature type="transmembrane region" description="Helical" evidence="9">
    <location>
        <begin position="99"/>
        <end position="116"/>
    </location>
</feature>